<evidence type="ECO:0000313" key="6">
    <source>
        <dbReference type="Proteomes" id="UP000663870"/>
    </source>
</evidence>
<dbReference type="SUPFAM" id="SSF49899">
    <property type="entry name" value="Concanavalin A-like lectins/glucanases"/>
    <property type="match status" value="1"/>
</dbReference>
<evidence type="ECO:0000313" key="3">
    <source>
        <dbReference type="EMBL" id="CAF1455993.1"/>
    </source>
</evidence>
<feature type="repeat" description="TPR" evidence="1">
    <location>
        <begin position="151"/>
        <end position="184"/>
    </location>
</feature>
<dbReference type="AlphaFoldDB" id="A0A815PZ66"/>
<dbReference type="PROSITE" id="PS50060">
    <property type="entry name" value="MAM_2"/>
    <property type="match status" value="1"/>
</dbReference>
<dbReference type="PROSITE" id="PS50005">
    <property type="entry name" value="TPR"/>
    <property type="match status" value="1"/>
</dbReference>
<dbReference type="Proteomes" id="UP000663854">
    <property type="component" value="Unassembled WGS sequence"/>
</dbReference>
<dbReference type="InterPro" id="IPR000998">
    <property type="entry name" value="MAM_dom"/>
</dbReference>
<dbReference type="Pfam" id="PF00629">
    <property type="entry name" value="MAM"/>
    <property type="match status" value="1"/>
</dbReference>
<dbReference type="InterPro" id="IPR019734">
    <property type="entry name" value="TPR_rpt"/>
</dbReference>
<keyword evidence="1" id="KW-0802">TPR repeat</keyword>
<dbReference type="InterPro" id="IPR013320">
    <property type="entry name" value="ConA-like_dom_sf"/>
</dbReference>
<evidence type="ECO:0000259" key="2">
    <source>
        <dbReference type="PROSITE" id="PS50060"/>
    </source>
</evidence>
<sequence>MALESGYIIIWLDAHIGSKNNCRKMKEDFEVGLVEIATVPPIPHDPIDDLICAIREHSAPILFTDSQEEALELIENNMGFRKVIFISSATLGRQIVPQIIEKELQLESYYVFCGNMEAHRDWGIECINDGLNIQMFDHETTLLIRLCRDMSNILKEDGKVLLNTNKLEAALKYFEFALELADTAVKSWGIINLPVDNYSLLFRINTENPFQYSFAIDNIDITPCEYLPSSTPYNSLLSFSCNFDNLTMCDMINYAKISIFNFTVYTGNTIPDQELGPVRDHTSNSTSDGFLYWNQYLPVNASDQGRVYLSKTIEQNNGMCIQFAYHVKSKVVNKNTTMIRLSSDENPNIGL</sequence>
<feature type="domain" description="MAM" evidence="2">
    <location>
        <begin position="239"/>
        <end position="327"/>
    </location>
</feature>
<name>A0A815PZ66_9BILA</name>
<gene>
    <name evidence="4" type="ORF">JXQ802_LOCUS53121</name>
    <name evidence="3" type="ORF">PYM288_LOCUS36750</name>
</gene>
<reference evidence="3" key="1">
    <citation type="submission" date="2021-02" db="EMBL/GenBank/DDBJ databases">
        <authorList>
            <person name="Nowell W R."/>
        </authorList>
    </citation>
    <scope>NUCLEOTIDE SEQUENCE</scope>
</reference>
<proteinExistence type="predicted"/>
<accession>A0A815PZ66</accession>
<dbReference type="Gene3D" id="2.60.120.200">
    <property type="match status" value="1"/>
</dbReference>
<evidence type="ECO:0000313" key="4">
    <source>
        <dbReference type="EMBL" id="CAF1640506.1"/>
    </source>
</evidence>
<organism evidence="3 5">
    <name type="scientific">Rotaria sordida</name>
    <dbReference type="NCBI Taxonomy" id="392033"/>
    <lineage>
        <taxon>Eukaryota</taxon>
        <taxon>Metazoa</taxon>
        <taxon>Spiralia</taxon>
        <taxon>Gnathifera</taxon>
        <taxon>Rotifera</taxon>
        <taxon>Eurotatoria</taxon>
        <taxon>Bdelloidea</taxon>
        <taxon>Philodinida</taxon>
        <taxon>Philodinidae</taxon>
        <taxon>Rotaria</taxon>
    </lineage>
</organism>
<evidence type="ECO:0000256" key="1">
    <source>
        <dbReference type="PROSITE-ProRule" id="PRU00339"/>
    </source>
</evidence>
<comment type="caution">
    <text evidence="3">The sequence shown here is derived from an EMBL/GenBank/DDBJ whole genome shotgun (WGS) entry which is preliminary data.</text>
</comment>
<dbReference type="Proteomes" id="UP000663870">
    <property type="component" value="Unassembled WGS sequence"/>
</dbReference>
<protein>
    <recommendedName>
        <fullName evidence="2">MAM domain-containing protein</fullName>
    </recommendedName>
</protein>
<dbReference type="GO" id="GO:0016020">
    <property type="term" value="C:membrane"/>
    <property type="evidence" value="ECO:0007669"/>
    <property type="project" value="InterPro"/>
</dbReference>
<dbReference type="EMBL" id="CAJNOH010007364">
    <property type="protein sequence ID" value="CAF1455993.1"/>
    <property type="molecule type" value="Genomic_DNA"/>
</dbReference>
<keyword evidence="6" id="KW-1185">Reference proteome</keyword>
<dbReference type="EMBL" id="CAJNOL010009015">
    <property type="protein sequence ID" value="CAF1640506.1"/>
    <property type="molecule type" value="Genomic_DNA"/>
</dbReference>
<evidence type="ECO:0000313" key="5">
    <source>
        <dbReference type="Proteomes" id="UP000663854"/>
    </source>
</evidence>